<evidence type="ECO:0000256" key="3">
    <source>
        <dbReference type="ARBA" id="ARBA00021096"/>
    </source>
</evidence>
<sequence>MTLISSRASTLLTLLIPLLFLSTLTMMMLNKTLLVEFELLSPNPAPMKLLIILDPWGLLFATTVIFISANVLKFSSSYMQGDPFLNRFIILVLLFVMSMILLIFIPHMISLLLGWDGLGLTSFCLVIYYQNPKSLAAGMITALTNRVGDVLILIVIALLLNQGHWTILNSWASHSSQLITLFILMAAMTKSAQVPFSSWLPAAMAAPTPVSALVHSSTLVTAGIFLLIRFYPYLSTTAWFCPTTLILASLTMLMAGVSATAETDLKKIIALSTLSQLGVMMMSLGLGLQALTLFHLLTHAMFKALLFLTAGNIIHSHLHNQDLRTVGNLVSQMPLTLACMLTANIALTGLPFLSGFYSKDMILEFSMHWPFSVSVIFIAMTATVLTSVYSMRFMASVTWAPPHQPPMHQIQDEDANISLPMLTLSVGAIMSGSTLNWAFLTPHVHPALPDSMKLLPLIMTLSGLSFAWAINTFYTTKSSDASQAPMIHWHTTTMWFLAPLSTQAMLKLPYRAAEAMTTTLDQGWWEKTTSKGAFTTLQTCGHMFQHWSLAPMTTLLLTASTLFIPIFIFLQ</sequence>
<comment type="subcellular location">
    <subcellularLocation>
        <location evidence="1">Mitochondrion inner membrane</location>
        <topology evidence="1">Multi-pass membrane protein</topology>
    </subcellularLocation>
</comment>
<keyword evidence="11 16" id="KW-0520">NAD</keyword>
<protein>
    <recommendedName>
        <fullName evidence="3 16">NADH-ubiquinone oxidoreductase chain 5</fullName>
        <ecNumber evidence="2 16">7.1.1.2</ecNumber>
    </recommendedName>
</protein>
<gene>
    <name evidence="20" type="primary">ND5</name>
</gene>
<dbReference type="GO" id="GO:0003954">
    <property type="term" value="F:NADH dehydrogenase activity"/>
    <property type="evidence" value="ECO:0007669"/>
    <property type="project" value="TreeGrafter"/>
</dbReference>
<keyword evidence="9" id="KW-0249">Electron transport</keyword>
<feature type="transmembrane region" description="Helical" evidence="16">
    <location>
        <begin position="237"/>
        <end position="256"/>
    </location>
</feature>
<organism evidence="20">
    <name type="scientific">Sipunculus nudus</name>
    <name type="common">Sipunculan worm</name>
    <dbReference type="NCBI Taxonomy" id="6446"/>
    <lineage>
        <taxon>Eukaryota</taxon>
        <taxon>Metazoa</taxon>
        <taxon>Spiralia</taxon>
        <taxon>Lophotrochozoa</taxon>
        <taxon>Annelida</taxon>
        <taxon>Sipuncula</taxon>
        <taxon>Sipunculidea</taxon>
        <taxon>Golfingiida</taxon>
        <taxon>Sipunculidae</taxon>
        <taxon>Sipunculus</taxon>
    </lineage>
</organism>
<evidence type="ECO:0000259" key="18">
    <source>
        <dbReference type="Pfam" id="PF00662"/>
    </source>
</evidence>
<dbReference type="Pfam" id="PF06455">
    <property type="entry name" value="NADH5_C"/>
    <property type="match status" value="1"/>
</dbReference>
<evidence type="ECO:0000256" key="13">
    <source>
        <dbReference type="ARBA" id="ARBA00023128"/>
    </source>
</evidence>
<evidence type="ECO:0000256" key="14">
    <source>
        <dbReference type="ARBA" id="ARBA00023136"/>
    </source>
</evidence>
<dbReference type="InterPro" id="IPR001516">
    <property type="entry name" value="Proton_antipo_N"/>
</dbReference>
<feature type="transmembrane region" description="Helical" evidence="16">
    <location>
        <begin position="12"/>
        <end position="29"/>
    </location>
</feature>
<evidence type="ECO:0000256" key="11">
    <source>
        <dbReference type="ARBA" id="ARBA00023027"/>
    </source>
</evidence>
<comment type="function">
    <text evidence="16">Core subunit of the mitochondrial membrane respiratory chain NADH dehydrogenase (Complex I) which catalyzes electron transfer from NADH through the respiratory chain, using ubiquinone as an electron acceptor. Essential for the catalytic activity and assembly of complex I.</text>
</comment>
<proteinExistence type="inferred from homology"/>
<dbReference type="Pfam" id="PF00662">
    <property type="entry name" value="Proton_antipo_N"/>
    <property type="match status" value="1"/>
</dbReference>
<keyword evidence="13 16" id="KW-0496">Mitochondrion</keyword>
<dbReference type="AlphaFoldDB" id="A0A0U1V0Y2"/>
<keyword evidence="7" id="KW-0999">Mitochondrion inner membrane</keyword>
<feature type="transmembrane region" description="Helical" evidence="16">
    <location>
        <begin position="268"/>
        <end position="288"/>
    </location>
</feature>
<evidence type="ECO:0000256" key="12">
    <source>
        <dbReference type="ARBA" id="ARBA00023075"/>
    </source>
</evidence>
<keyword evidence="5" id="KW-0679">Respiratory chain</keyword>
<name>A0A0U1V0Y2_SIPNU</name>
<feature type="transmembrane region" description="Helical" evidence="16">
    <location>
        <begin position="369"/>
        <end position="389"/>
    </location>
</feature>
<keyword evidence="12 16" id="KW-0830">Ubiquinone</keyword>
<dbReference type="PANTHER" id="PTHR42829">
    <property type="entry name" value="NADH-UBIQUINONE OXIDOREDUCTASE CHAIN 5"/>
    <property type="match status" value="1"/>
</dbReference>
<keyword evidence="4 16" id="KW-0813">Transport</keyword>
<dbReference type="InterPro" id="IPR001750">
    <property type="entry name" value="ND/Mrp_TM"/>
</dbReference>
<evidence type="ECO:0000256" key="15">
    <source>
        <dbReference type="ARBA" id="ARBA00049551"/>
    </source>
</evidence>
<evidence type="ECO:0000313" key="20">
    <source>
        <dbReference type="EMBL" id="AIE44509.1"/>
    </source>
</evidence>
<keyword evidence="8" id="KW-1278">Translocase</keyword>
<feature type="transmembrane region" description="Helical" evidence="16">
    <location>
        <begin position="49"/>
        <end position="72"/>
    </location>
</feature>
<keyword evidence="10 16" id="KW-1133">Transmembrane helix</keyword>
<evidence type="ECO:0000256" key="5">
    <source>
        <dbReference type="ARBA" id="ARBA00022660"/>
    </source>
</evidence>
<keyword evidence="6 16" id="KW-0812">Transmembrane</keyword>
<evidence type="ECO:0000256" key="9">
    <source>
        <dbReference type="ARBA" id="ARBA00022982"/>
    </source>
</evidence>
<comment type="catalytic activity">
    <reaction evidence="15 16">
        <text>a ubiquinone + NADH + 5 H(+)(in) = a ubiquinol + NAD(+) + 4 H(+)(out)</text>
        <dbReference type="Rhea" id="RHEA:29091"/>
        <dbReference type="Rhea" id="RHEA-COMP:9565"/>
        <dbReference type="Rhea" id="RHEA-COMP:9566"/>
        <dbReference type="ChEBI" id="CHEBI:15378"/>
        <dbReference type="ChEBI" id="CHEBI:16389"/>
        <dbReference type="ChEBI" id="CHEBI:17976"/>
        <dbReference type="ChEBI" id="CHEBI:57540"/>
        <dbReference type="ChEBI" id="CHEBI:57945"/>
        <dbReference type="EC" id="7.1.1.2"/>
    </reaction>
</comment>
<evidence type="ECO:0000259" key="17">
    <source>
        <dbReference type="Pfam" id="PF00361"/>
    </source>
</evidence>
<feature type="transmembrane region" description="Helical" evidence="16">
    <location>
        <begin position="454"/>
        <end position="474"/>
    </location>
</feature>
<evidence type="ECO:0000256" key="1">
    <source>
        <dbReference type="ARBA" id="ARBA00004448"/>
    </source>
</evidence>
<evidence type="ECO:0000256" key="7">
    <source>
        <dbReference type="ARBA" id="ARBA00022792"/>
    </source>
</evidence>
<feature type="transmembrane region" description="Helical" evidence="16">
    <location>
        <begin position="417"/>
        <end position="439"/>
    </location>
</feature>
<feature type="transmembrane region" description="Helical" evidence="16">
    <location>
        <begin position="549"/>
        <end position="570"/>
    </location>
</feature>
<evidence type="ECO:0000256" key="16">
    <source>
        <dbReference type="RuleBase" id="RU003404"/>
    </source>
</evidence>
<feature type="transmembrane region" description="Helical" evidence="16">
    <location>
        <begin position="84"/>
        <end position="105"/>
    </location>
</feature>
<geneLocation type="mitochondrion" evidence="20"/>
<feature type="transmembrane region" description="Helical" evidence="16">
    <location>
        <begin position="335"/>
        <end position="357"/>
    </location>
</feature>
<accession>A0A0U1V0Y2</accession>
<dbReference type="GO" id="GO:0015990">
    <property type="term" value="P:electron transport coupled proton transport"/>
    <property type="evidence" value="ECO:0007669"/>
    <property type="project" value="TreeGrafter"/>
</dbReference>
<evidence type="ECO:0000256" key="8">
    <source>
        <dbReference type="ARBA" id="ARBA00022967"/>
    </source>
</evidence>
<dbReference type="EC" id="7.1.1.2" evidence="2 16"/>
<dbReference type="GO" id="GO:0005743">
    <property type="term" value="C:mitochondrial inner membrane"/>
    <property type="evidence" value="ECO:0007669"/>
    <property type="project" value="UniProtKB-SubCell"/>
</dbReference>
<evidence type="ECO:0000259" key="19">
    <source>
        <dbReference type="Pfam" id="PF06455"/>
    </source>
</evidence>
<dbReference type="EMBL" id="KJ754934">
    <property type="protein sequence ID" value="AIE44509.1"/>
    <property type="molecule type" value="Genomic_DNA"/>
</dbReference>
<keyword evidence="14 16" id="KW-0472">Membrane</keyword>
<comment type="similarity">
    <text evidence="16">Belongs to the complex I subunit 5 family.</text>
</comment>
<reference evidence="20" key="1">
    <citation type="journal article" date="2014" name="Mitochondrial DNA">
        <title>Complete mitochondrial genome of Sipunculus nudus (Sipuncula, Sipunculidae).</title>
        <authorList>
            <person name="Song S.X."/>
            <person name="Ding S.X."/>
            <person name="Yan Q.P."/>
            <person name="Qin Y.X."/>
        </authorList>
    </citation>
    <scope>NUCLEOTIDE SEQUENCE</scope>
</reference>
<feature type="domain" description="NADH dehydrogenase subunit 5 C-terminal" evidence="19">
    <location>
        <begin position="389"/>
        <end position="568"/>
    </location>
</feature>
<dbReference type="PRINTS" id="PR01434">
    <property type="entry name" value="NADHDHGNASE5"/>
</dbReference>
<feature type="domain" description="NADH-Ubiquinone oxidoreductase (complex I) chain 5 N-terminal" evidence="18">
    <location>
        <begin position="51"/>
        <end position="88"/>
    </location>
</feature>
<evidence type="ECO:0000256" key="4">
    <source>
        <dbReference type="ARBA" id="ARBA00022448"/>
    </source>
</evidence>
<dbReference type="InterPro" id="IPR003945">
    <property type="entry name" value="NU5C-like"/>
</dbReference>
<feature type="transmembrane region" description="Helical" evidence="16">
    <location>
        <begin position="178"/>
        <end position="200"/>
    </location>
</feature>
<dbReference type="GO" id="GO:0042773">
    <property type="term" value="P:ATP synthesis coupled electron transport"/>
    <property type="evidence" value="ECO:0007669"/>
    <property type="project" value="InterPro"/>
</dbReference>
<dbReference type="GO" id="GO:0008137">
    <property type="term" value="F:NADH dehydrogenase (ubiquinone) activity"/>
    <property type="evidence" value="ECO:0007669"/>
    <property type="project" value="UniProtKB-EC"/>
</dbReference>
<feature type="domain" description="NADH:quinone oxidoreductase/Mrp antiporter transmembrane" evidence="17">
    <location>
        <begin position="107"/>
        <end position="386"/>
    </location>
</feature>
<dbReference type="InterPro" id="IPR010934">
    <property type="entry name" value="NADH_DH_su5_C"/>
</dbReference>
<evidence type="ECO:0000256" key="10">
    <source>
        <dbReference type="ARBA" id="ARBA00022989"/>
    </source>
</evidence>
<feature type="transmembrane region" description="Helical" evidence="16">
    <location>
        <begin position="212"/>
        <end position="231"/>
    </location>
</feature>
<dbReference type="PANTHER" id="PTHR42829:SF2">
    <property type="entry name" value="NADH-UBIQUINONE OXIDOREDUCTASE CHAIN 5"/>
    <property type="match status" value="1"/>
</dbReference>
<evidence type="ECO:0000256" key="6">
    <source>
        <dbReference type="ARBA" id="ARBA00022692"/>
    </source>
</evidence>
<evidence type="ECO:0000256" key="2">
    <source>
        <dbReference type="ARBA" id="ARBA00012944"/>
    </source>
</evidence>
<dbReference type="Pfam" id="PF00361">
    <property type="entry name" value="Proton_antipo_M"/>
    <property type="match status" value="1"/>
</dbReference>